<sequence>LRTSNEYCYAKPYNQTISHRNCLPVIVPNKYCLGACASYALPGENGNEIQKCRGCKLDEVEMTIIKLECPRRKKRFKLKKVFLVKSCKCQ</sequence>
<organism evidence="6">
    <name type="scientific">Cladonema pacificum</name>
    <dbReference type="NCBI Taxonomy" id="499903"/>
    <lineage>
        <taxon>Eukaryota</taxon>
        <taxon>Metazoa</taxon>
        <taxon>Cnidaria</taxon>
        <taxon>Hydrozoa</taxon>
        <taxon>Hydroidolina</taxon>
        <taxon>Anthoathecata</taxon>
        <taxon>Capitata</taxon>
        <taxon>Cladonematidae</taxon>
        <taxon>Cladonema</taxon>
    </lineage>
</organism>
<dbReference type="EMBL" id="AB823942">
    <property type="protein sequence ID" value="BAQ19170.1"/>
    <property type="molecule type" value="Genomic_DNA"/>
</dbReference>
<feature type="domain" description="DAN" evidence="5">
    <location>
        <begin position="4"/>
        <end position="90"/>
    </location>
</feature>
<evidence type="ECO:0000313" key="6">
    <source>
        <dbReference type="EMBL" id="BAQ19170.1"/>
    </source>
</evidence>
<dbReference type="Gene3D" id="2.10.90.10">
    <property type="entry name" value="Cystine-knot cytokines"/>
    <property type="match status" value="1"/>
</dbReference>
<evidence type="ECO:0000256" key="4">
    <source>
        <dbReference type="ARBA" id="ARBA00023157"/>
    </source>
</evidence>
<evidence type="ECO:0000256" key="1">
    <source>
        <dbReference type="ARBA" id="ARBA00004613"/>
    </source>
</evidence>
<dbReference type="GO" id="GO:0036122">
    <property type="term" value="F:BMP binding"/>
    <property type="evidence" value="ECO:0007669"/>
    <property type="project" value="TreeGrafter"/>
</dbReference>
<dbReference type="PANTHER" id="PTHR15283:SF4">
    <property type="entry name" value="BURSICON"/>
    <property type="match status" value="1"/>
</dbReference>
<comment type="subcellular location">
    <subcellularLocation>
        <location evidence="1">Secreted</location>
    </subcellularLocation>
</comment>
<proteinExistence type="predicted"/>
<dbReference type="InterPro" id="IPR029034">
    <property type="entry name" value="Cystine-knot_cytokine"/>
</dbReference>
<evidence type="ECO:0000256" key="2">
    <source>
        <dbReference type="ARBA" id="ARBA00022525"/>
    </source>
</evidence>
<dbReference type="GO" id="GO:0005615">
    <property type="term" value="C:extracellular space"/>
    <property type="evidence" value="ECO:0007669"/>
    <property type="project" value="TreeGrafter"/>
</dbReference>
<keyword evidence="4" id="KW-1015">Disulfide bond</keyword>
<dbReference type="GO" id="GO:0048018">
    <property type="term" value="F:receptor ligand activity"/>
    <property type="evidence" value="ECO:0007669"/>
    <property type="project" value="TreeGrafter"/>
</dbReference>
<accession>A0A0A8K884</accession>
<gene>
    <name evidence="6" type="primary">CpaCerberus-like 3</name>
</gene>
<reference evidence="6" key="1">
    <citation type="submission" date="2013-06" db="EMBL/GenBank/DDBJ databases">
        <title>Nodal signalling determines biradial asymmetry in Hydra.</title>
        <authorList>
            <person name="Watanabe H."/>
            <person name="Schmidt H."/>
            <person name="Kuhn A."/>
            <person name="Oezbek S."/>
            <person name="Hobmayer B."/>
            <person name="Holstein T.W."/>
        </authorList>
    </citation>
    <scope>NUCLEOTIDE SEQUENCE</scope>
</reference>
<dbReference type="PANTHER" id="PTHR15283">
    <property type="entry name" value="GREMLIN 1"/>
    <property type="match status" value="1"/>
</dbReference>
<evidence type="ECO:0000256" key="3">
    <source>
        <dbReference type="ARBA" id="ARBA00022729"/>
    </source>
</evidence>
<keyword evidence="2" id="KW-0964">Secreted</keyword>
<protein>
    <submittedName>
        <fullName evidence="6">Cerberus-like 3 protein</fullName>
    </submittedName>
</protein>
<evidence type="ECO:0000259" key="5">
    <source>
        <dbReference type="Pfam" id="PF03045"/>
    </source>
</evidence>
<dbReference type="GO" id="GO:0038098">
    <property type="term" value="P:sequestering of BMP from receptor via BMP binding"/>
    <property type="evidence" value="ECO:0007669"/>
    <property type="project" value="TreeGrafter"/>
</dbReference>
<dbReference type="GO" id="GO:0009887">
    <property type="term" value="P:animal organ morphogenesis"/>
    <property type="evidence" value="ECO:0007669"/>
    <property type="project" value="TreeGrafter"/>
</dbReference>
<keyword evidence="3" id="KW-0732">Signal</keyword>
<dbReference type="InterPro" id="IPR004133">
    <property type="entry name" value="DAN_dom"/>
</dbReference>
<dbReference type="AlphaFoldDB" id="A0A0A8K884"/>
<name>A0A0A8K884_9CNID</name>
<feature type="non-terminal residue" evidence="6">
    <location>
        <position position="90"/>
    </location>
</feature>
<dbReference type="Pfam" id="PF03045">
    <property type="entry name" value="DAN"/>
    <property type="match status" value="1"/>
</dbReference>
<feature type="non-terminal residue" evidence="6">
    <location>
        <position position="1"/>
    </location>
</feature>